<dbReference type="SUPFAM" id="SSF48264">
    <property type="entry name" value="Cytochrome P450"/>
    <property type="match status" value="1"/>
</dbReference>
<keyword evidence="11" id="KW-0472">Membrane</keyword>
<dbReference type="OrthoDB" id="1428628at2759"/>
<dbReference type="GO" id="GO:0016705">
    <property type="term" value="F:oxidoreductase activity, acting on paired donors, with incorporation or reduction of molecular oxygen"/>
    <property type="evidence" value="ECO:0007669"/>
    <property type="project" value="InterPro"/>
</dbReference>
<dbReference type="GO" id="GO:0005506">
    <property type="term" value="F:iron ion binding"/>
    <property type="evidence" value="ECO:0007669"/>
    <property type="project" value="InterPro"/>
</dbReference>
<keyword evidence="4" id="KW-0349">Heme</keyword>
<dbReference type="EMBL" id="MLFT02000007">
    <property type="protein sequence ID" value="PHT44004.1"/>
    <property type="molecule type" value="Genomic_DNA"/>
</dbReference>
<evidence type="ECO:0000256" key="5">
    <source>
        <dbReference type="ARBA" id="ARBA00022692"/>
    </source>
</evidence>
<evidence type="ECO:0000256" key="4">
    <source>
        <dbReference type="ARBA" id="ARBA00022617"/>
    </source>
</evidence>
<evidence type="ECO:0000313" key="14">
    <source>
        <dbReference type="Proteomes" id="UP000224567"/>
    </source>
</evidence>
<comment type="subcellular location">
    <subcellularLocation>
        <location evidence="2">Membrane</location>
        <topology evidence="2">Single-pass membrane protein</topology>
    </subcellularLocation>
</comment>
<dbReference type="Pfam" id="PF00067">
    <property type="entry name" value="p450"/>
    <property type="match status" value="1"/>
</dbReference>
<keyword evidence="6" id="KW-0479">Metal-binding</keyword>
<dbReference type="PANTHER" id="PTHR47953">
    <property type="entry name" value="OS08G0105600 PROTEIN"/>
    <property type="match status" value="1"/>
</dbReference>
<dbReference type="GO" id="GO:0016020">
    <property type="term" value="C:membrane"/>
    <property type="evidence" value="ECO:0007669"/>
    <property type="project" value="UniProtKB-SubCell"/>
</dbReference>
<dbReference type="InterPro" id="IPR002401">
    <property type="entry name" value="Cyt_P450_E_grp-I"/>
</dbReference>
<dbReference type="GO" id="GO:0004497">
    <property type="term" value="F:monooxygenase activity"/>
    <property type="evidence" value="ECO:0007669"/>
    <property type="project" value="UniProtKB-KW"/>
</dbReference>
<accession>A0A2G2WFJ3</accession>
<keyword evidence="10" id="KW-0503">Monooxygenase</keyword>
<evidence type="ECO:0000256" key="9">
    <source>
        <dbReference type="ARBA" id="ARBA00023004"/>
    </source>
</evidence>
<proteinExistence type="inferred from homology"/>
<reference evidence="14" key="2">
    <citation type="journal article" date="2017" name="J. Anim. Genet.">
        <title>Multiple reference genome sequences of hot pepper reveal the massive evolution of plant disease resistance genes by retroduplication.</title>
        <authorList>
            <person name="Kim S."/>
            <person name="Park J."/>
            <person name="Yeom S.-I."/>
            <person name="Kim Y.-M."/>
            <person name="Seo E."/>
            <person name="Kim K.-T."/>
            <person name="Kim M.-S."/>
            <person name="Lee J.M."/>
            <person name="Cheong K."/>
            <person name="Shin H.-S."/>
            <person name="Kim S.-B."/>
            <person name="Han K."/>
            <person name="Lee J."/>
            <person name="Park M."/>
            <person name="Lee H.-A."/>
            <person name="Lee H.-Y."/>
            <person name="Lee Y."/>
            <person name="Oh S."/>
            <person name="Lee J.H."/>
            <person name="Choi E."/>
            <person name="Choi E."/>
            <person name="Lee S.E."/>
            <person name="Jeon J."/>
            <person name="Kim H."/>
            <person name="Choi G."/>
            <person name="Song H."/>
            <person name="Lee J."/>
            <person name="Lee S.-C."/>
            <person name="Kwon J.-K."/>
            <person name="Lee H.-Y."/>
            <person name="Koo N."/>
            <person name="Hong Y."/>
            <person name="Kim R.W."/>
            <person name="Kang W.-H."/>
            <person name="Huh J.H."/>
            <person name="Kang B.-C."/>
            <person name="Yang T.-J."/>
            <person name="Lee Y.-H."/>
            <person name="Bennetzen J.L."/>
            <person name="Choi D."/>
        </authorList>
    </citation>
    <scope>NUCLEOTIDE SEQUENCE [LARGE SCALE GENOMIC DNA]</scope>
    <source>
        <strain evidence="14">cv. PBC81</strain>
    </source>
</reference>
<evidence type="ECO:0000256" key="6">
    <source>
        <dbReference type="ARBA" id="ARBA00022723"/>
    </source>
</evidence>
<name>A0A2G2WFJ3_CAPBA</name>
<dbReference type="GO" id="GO:0020037">
    <property type="term" value="F:heme binding"/>
    <property type="evidence" value="ECO:0007669"/>
    <property type="project" value="InterPro"/>
</dbReference>
<comment type="cofactor">
    <cofactor evidence="1">
        <name>heme</name>
        <dbReference type="ChEBI" id="CHEBI:30413"/>
    </cofactor>
</comment>
<evidence type="ECO:0000256" key="2">
    <source>
        <dbReference type="ARBA" id="ARBA00004167"/>
    </source>
</evidence>
<sequence length="138" mass="15602">MSNKVEKVHERTDAILEHIINEHRGNLEVPLTHDNIKAFLMDIFAAGSGISATTVEWAVVELLKNQVVLKIAQAETREAFHDKGNVAERGLCELQYFQAILKENMRLHPPLPLLLPRESREPSETNGYKIPAKSTSHR</sequence>
<evidence type="ECO:0000256" key="11">
    <source>
        <dbReference type="ARBA" id="ARBA00023136"/>
    </source>
</evidence>
<feature type="region of interest" description="Disordered" evidence="12">
    <location>
        <begin position="114"/>
        <end position="138"/>
    </location>
</feature>
<gene>
    <name evidence="13" type="ORF">CQW23_18029</name>
</gene>
<dbReference type="Gene3D" id="1.10.630.10">
    <property type="entry name" value="Cytochrome P450"/>
    <property type="match status" value="1"/>
</dbReference>
<dbReference type="Proteomes" id="UP000224567">
    <property type="component" value="Unassembled WGS sequence"/>
</dbReference>
<evidence type="ECO:0000256" key="12">
    <source>
        <dbReference type="SAM" id="MobiDB-lite"/>
    </source>
</evidence>
<comment type="caution">
    <text evidence="13">The sequence shown here is derived from an EMBL/GenBank/DDBJ whole genome shotgun (WGS) entry which is preliminary data.</text>
</comment>
<organism evidence="13 14">
    <name type="scientific">Capsicum baccatum</name>
    <name type="common">Peruvian pepper</name>
    <dbReference type="NCBI Taxonomy" id="33114"/>
    <lineage>
        <taxon>Eukaryota</taxon>
        <taxon>Viridiplantae</taxon>
        <taxon>Streptophyta</taxon>
        <taxon>Embryophyta</taxon>
        <taxon>Tracheophyta</taxon>
        <taxon>Spermatophyta</taxon>
        <taxon>Magnoliopsida</taxon>
        <taxon>eudicotyledons</taxon>
        <taxon>Gunneridae</taxon>
        <taxon>Pentapetalae</taxon>
        <taxon>asterids</taxon>
        <taxon>lamiids</taxon>
        <taxon>Solanales</taxon>
        <taxon>Solanaceae</taxon>
        <taxon>Solanoideae</taxon>
        <taxon>Capsiceae</taxon>
        <taxon>Capsicum</taxon>
    </lineage>
</organism>
<dbReference type="AlphaFoldDB" id="A0A2G2WFJ3"/>
<keyword evidence="5" id="KW-0812">Transmembrane</keyword>
<dbReference type="InterPro" id="IPR001128">
    <property type="entry name" value="Cyt_P450"/>
</dbReference>
<evidence type="ECO:0000256" key="3">
    <source>
        <dbReference type="ARBA" id="ARBA00010617"/>
    </source>
</evidence>
<keyword evidence="9" id="KW-0408">Iron</keyword>
<dbReference type="InterPro" id="IPR052306">
    <property type="entry name" value="CYP450_71D"/>
</dbReference>
<keyword evidence="14" id="KW-1185">Reference proteome</keyword>
<evidence type="ECO:0000256" key="1">
    <source>
        <dbReference type="ARBA" id="ARBA00001971"/>
    </source>
</evidence>
<dbReference type="InterPro" id="IPR036396">
    <property type="entry name" value="Cyt_P450_sf"/>
</dbReference>
<evidence type="ECO:0000256" key="7">
    <source>
        <dbReference type="ARBA" id="ARBA00022989"/>
    </source>
</evidence>
<dbReference type="PRINTS" id="PR00463">
    <property type="entry name" value="EP450I"/>
</dbReference>
<dbReference type="PANTHER" id="PTHR47953:SF19">
    <property type="entry name" value="OS06G0641600 PROTEIN"/>
    <property type="match status" value="1"/>
</dbReference>
<reference evidence="13 14" key="1">
    <citation type="journal article" date="2017" name="Genome Biol.">
        <title>New reference genome sequences of hot pepper reveal the massive evolution of plant disease-resistance genes by retroduplication.</title>
        <authorList>
            <person name="Kim S."/>
            <person name="Park J."/>
            <person name="Yeom S.I."/>
            <person name="Kim Y.M."/>
            <person name="Seo E."/>
            <person name="Kim K.T."/>
            <person name="Kim M.S."/>
            <person name="Lee J.M."/>
            <person name="Cheong K."/>
            <person name="Shin H.S."/>
            <person name="Kim S.B."/>
            <person name="Han K."/>
            <person name="Lee J."/>
            <person name="Park M."/>
            <person name="Lee H.A."/>
            <person name="Lee H.Y."/>
            <person name="Lee Y."/>
            <person name="Oh S."/>
            <person name="Lee J.H."/>
            <person name="Choi E."/>
            <person name="Choi E."/>
            <person name="Lee S.E."/>
            <person name="Jeon J."/>
            <person name="Kim H."/>
            <person name="Choi G."/>
            <person name="Song H."/>
            <person name="Lee J."/>
            <person name="Lee S.C."/>
            <person name="Kwon J.K."/>
            <person name="Lee H.Y."/>
            <person name="Koo N."/>
            <person name="Hong Y."/>
            <person name="Kim R.W."/>
            <person name="Kang W.H."/>
            <person name="Huh J.H."/>
            <person name="Kang B.C."/>
            <person name="Yang T.J."/>
            <person name="Lee Y.H."/>
            <person name="Bennetzen J.L."/>
            <person name="Choi D."/>
        </authorList>
    </citation>
    <scope>NUCLEOTIDE SEQUENCE [LARGE SCALE GENOMIC DNA]</scope>
    <source>
        <strain evidence="14">cv. PBC81</strain>
    </source>
</reference>
<keyword evidence="8" id="KW-0560">Oxidoreductase</keyword>
<protein>
    <submittedName>
        <fullName evidence="13">Uncharacterized protein</fullName>
    </submittedName>
</protein>
<evidence type="ECO:0000256" key="8">
    <source>
        <dbReference type="ARBA" id="ARBA00023002"/>
    </source>
</evidence>
<evidence type="ECO:0000256" key="10">
    <source>
        <dbReference type="ARBA" id="ARBA00023033"/>
    </source>
</evidence>
<comment type="similarity">
    <text evidence="3">Belongs to the cytochrome P450 family.</text>
</comment>
<evidence type="ECO:0000313" key="13">
    <source>
        <dbReference type="EMBL" id="PHT44004.1"/>
    </source>
</evidence>
<keyword evidence="7" id="KW-1133">Transmembrane helix</keyword>